<keyword evidence="2" id="KW-1185">Reference proteome</keyword>
<organism evidence="1 2">
    <name type="scientific">Coniosporium uncinatum</name>
    <dbReference type="NCBI Taxonomy" id="93489"/>
    <lineage>
        <taxon>Eukaryota</taxon>
        <taxon>Fungi</taxon>
        <taxon>Dikarya</taxon>
        <taxon>Ascomycota</taxon>
        <taxon>Pezizomycotina</taxon>
        <taxon>Dothideomycetes</taxon>
        <taxon>Dothideomycetes incertae sedis</taxon>
        <taxon>Coniosporium</taxon>
    </lineage>
</organism>
<accession>A0ACC3CSI5</accession>
<name>A0ACC3CSI5_9PEZI</name>
<feature type="non-terminal residue" evidence="1">
    <location>
        <position position="297"/>
    </location>
</feature>
<feature type="non-terminal residue" evidence="1">
    <location>
        <position position="1"/>
    </location>
</feature>
<dbReference type="EMBL" id="JAWDJW010012569">
    <property type="protein sequence ID" value="KAK3044001.1"/>
    <property type="molecule type" value="Genomic_DNA"/>
</dbReference>
<sequence length="297" mass="32892">AVNGIFASIPIGLGSAVVTDMFFKHERGLYMGLYSVTYLVGDHAAHIIGGYVATVESWRWCFFVPGFFTTILAFVFWFTVPETIYHRDALKFDPFALKQMDTESSVESAQYAKSTKSTVFVRNMFSIRFTPHPTQKLTWKHFLGPLKMLLHPSIVIPAIFYAAAASFGATLFVMTSAELFEESYHFDPDHTGLLLGIPLTVGSLLGELGGGRFSDWVSERRAYHRGRISLPEDRLLAIIPGAIFVPAGIIFEGFALQYHLPFTYTGMAIALSSIGVMITTTVVYAYTAEVQTAHSAD</sequence>
<evidence type="ECO:0000313" key="2">
    <source>
        <dbReference type="Proteomes" id="UP001186974"/>
    </source>
</evidence>
<proteinExistence type="predicted"/>
<protein>
    <submittedName>
        <fullName evidence="1">Uncharacterized protein</fullName>
    </submittedName>
</protein>
<comment type="caution">
    <text evidence="1">The sequence shown here is derived from an EMBL/GenBank/DDBJ whole genome shotgun (WGS) entry which is preliminary data.</text>
</comment>
<gene>
    <name evidence="1" type="ORF">LTS18_002440</name>
</gene>
<reference evidence="1" key="1">
    <citation type="submission" date="2024-09" db="EMBL/GenBank/DDBJ databases">
        <title>Black Yeasts Isolated from many extreme environments.</title>
        <authorList>
            <person name="Coleine C."/>
            <person name="Stajich J.E."/>
            <person name="Selbmann L."/>
        </authorList>
    </citation>
    <scope>NUCLEOTIDE SEQUENCE</scope>
    <source>
        <strain evidence="1">CCFEE 5737</strain>
    </source>
</reference>
<evidence type="ECO:0000313" key="1">
    <source>
        <dbReference type="EMBL" id="KAK3044001.1"/>
    </source>
</evidence>
<dbReference type="Proteomes" id="UP001186974">
    <property type="component" value="Unassembled WGS sequence"/>
</dbReference>